<reference evidence="14 15" key="1">
    <citation type="journal article" date="2011" name="Cell">
        <title>The monarch butterfly genome yields insights into long-distance migration.</title>
        <authorList>
            <person name="Zhan S."/>
            <person name="Merlin C."/>
            <person name="Boore J.L."/>
            <person name="Reppert S.M."/>
        </authorList>
    </citation>
    <scope>NUCLEOTIDE SEQUENCE [LARGE SCALE GENOMIC DNA]</scope>
    <source>
        <strain evidence="14">F-2</strain>
    </source>
</reference>
<protein>
    <submittedName>
        <fullName evidence="14">Williams-beuren syndrome critical region protein</fullName>
    </submittedName>
</protein>
<dbReference type="InParanoid" id="A0A212F0C2"/>
<feature type="binding site" evidence="10">
    <location>
        <position position="359"/>
    </location>
    <ligand>
        <name>S-adenosyl-L-methionine</name>
        <dbReference type="ChEBI" id="CHEBI:59789"/>
    </ligand>
</feature>
<keyword evidence="5" id="KW-0256">Endoplasmic reticulum</keyword>
<dbReference type="InterPro" id="IPR049561">
    <property type="entry name" value="NSUN5_7_fdxn-like"/>
</dbReference>
<keyword evidence="3 10" id="KW-0949">S-adenosyl-L-methionine</keyword>
<dbReference type="InterPro" id="IPR001678">
    <property type="entry name" value="MeTrfase_RsmB-F_NOP2_dom"/>
</dbReference>
<comment type="similarity">
    <text evidence="10">Belongs to the class I-like SAM-binding methyltransferase superfamily. RsmB/NOP family.</text>
</comment>
<feature type="compositionally biased region" description="Polar residues" evidence="11">
    <location>
        <begin position="709"/>
        <end position="718"/>
    </location>
</feature>
<dbReference type="SUPFAM" id="SSF53335">
    <property type="entry name" value="S-adenosyl-L-methionine-dependent methyltransferases"/>
    <property type="match status" value="1"/>
</dbReference>
<keyword evidence="1 10" id="KW-0489">Methyltransferase</keyword>
<evidence type="ECO:0000256" key="3">
    <source>
        <dbReference type="ARBA" id="ARBA00022691"/>
    </source>
</evidence>
<dbReference type="Pfam" id="PF09446">
    <property type="entry name" value="VMA21"/>
    <property type="match status" value="1"/>
</dbReference>
<proteinExistence type="inferred from homology"/>
<dbReference type="Pfam" id="PF21153">
    <property type="entry name" value="NSUN5_N"/>
    <property type="match status" value="1"/>
</dbReference>
<feature type="active site" description="Nucleophile" evidence="10">
    <location>
        <position position="454"/>
    </location>
</feature>
<dbReference type="PANTHER" id="PTHR22807">
    <property type="entry name" value="NOP2 YEAST -RELATED NOL1/NOP2/FMU SUN DOMAIN-CONTAINING"/>
    <property type="match status" value="1"/>
</dbReference>
<dbReference type="InterPro" id="IPR048889">
    <property type="entry name" value="NSUN5_RCM1_N"/>
</dbReference>
<evidence type="ECO:0000256" key="5">
    <source>
        <dbReference type="ARBA" id="ARBA00022824"/>
    </source>
</evidence>
<dbReference type="PANTHER" id="PTHR22807:SF4">
    <property type="entry name" value="28S RRNA (CYTOSINE-C(5))-METHYLTRANSFERASE"/>
    <property type="match status" value="1"/>
</dbReference>
<evidence type="ECO:0000259" key="13">
    <source>
        <dbReference type="PROSITE" id="PS51686"/>
    </source>
</evidence>
<keyword evidence="2 10" id="KW-0808">Transferase</keyword>
<feature type="compositionally biased region" description="Basic and acidic residues" evidence="11">
    <location>
        <begin position="638"/>
        <end position="658"/>
    </location>
</feature>
<feature type="compositionally biased region" description="Basic residues" evidence="11">
    <location>
        <begin position="727"/>
        <end position="738"/>
    </location>
</feature>
<sequence length="738" mass="84495">MFEHSVKVPRHYKVAANIFKKVATEGGSVKNLLYDDKLKHFRTNVLYALITETIKHATDIDKIFENCGILAKEQRLDPWLAKILTAELLFGKKALPGKSKPELTILSYKEQFENFRSENPDEVKSKETDKGPLIPKQTKLAALALANLFLYSVAMFTLPFIAFFGVRHVLTDYYPVDQFTRNVWSVVSAVVVVNVIIAMYVYKAYHEKEYDEHGNEIDQHSYGPHETSKKPRYVRINTNLLTTSDAIRAFQDEGYKFIRCTSGSYDDYLKQIQGLTEYDFTQDYHVKTMFVFAPGTKFHDHDLYLNNQIILQDKATALAVHLLAPPSGSTVLDMCAAPGMKTTQVAAYLRNQGKVYAVERNDQRYQTLCQLVESTSSKCVETIHKDVLEIKRGDLDDVEYVLLDPSCSGSGMDFSVHNYIEDTRLAKLTSLQEKFLKHAMNAFPNAKRIVYSTCSIFPEENERVVTNVVKTSRAKWRVQDVKELLKNQWNNYGSGMYGSMGTRCLYSRPDTDMTTGFFLAVLDRDQKARDDEGKNLNIDDNKVKSMSKDIPNGKAVHEAEYASTLDEVSDVIVKKKKKKERIRSENESDIKNNVTEIESDLTKGDVETKMKKKHKKSKSKDDGNDQEFKQSVTEEVIAEYHQDITEVDRSDRTDNIETKKKKRKKSKTLEHDTGEDDNSKQNHEPEDDGLEEPSKKKKKKKKSEEESTANDSSVSNHLDFTEDNVKEKKKKKKKNHLD</sequence>
<dbReference type="STRING" id="278856.A0A212F0C2"/>
<dbReference type="Proteomes" id="UP000007151">
    <property type="component" value="Unassembled WGS sequence"/>
</dbReference>
<feature type="binding site" evidence="10">
    <location>
        <position position="386"/>
    </location>
    <ligand>
        <name>S-adenosyl-L-methionine</name>
        <dbReference type="ChEBI" id="CHEBI:59789"/>
    </ligand>
</feature>
<evidence type="ECO:0000256" key="8">
    <source>
        <dbReference type="ARBA" id="ARBA00023136"/>
    </source>
</evidence>
<evidence type="ECO:0000256" key="7">
    <source>
        <dbReference type="ARBA" id="ARBA00022989"/>
    </source>
</evidence>
<keyword evidence="6 10" id="KW-0694">RNA-binding</keyword>
<dbReference type="InterPro" id="IPR029063">
    <property type="entry name" value="SAM-dependent_MTases_sf"/>
</dbReference>
<dbReference type="eggNOG" id="KOG2360">
    <property type="taxonomic scope" value="Eukaryota"/>
</dbReference>
<organism evidence="14 15">
    <name type="scientific">Danaus plexippus plexippus</name>
    <dbReference type="NCBI Taxonomy" id="278856"/>
    <lineage>
        <taxon>Eukaryota</taxon>
        <taxon>Metazoa</taxon>
        <taxon>Ecdysozoa</taxon>
        <taxon>Arthropoda</taxon>
        <taxon>Hexapoda</taxon>
        <taxon>Insecta</taxon>
        <taxon>Pterygota</taxon>
        <taxon>Neoptera</taxon>
        <taxon>Endopterygota</taxon>
        <taxon>Lepidoptera</taxon>
        <taxon>Glossata</taxon>
        <taxon>Ditrysia</taxon>
        <taxon>Papilionoidea</taxon>
        <taxon>Nymphalidae</taxon>
        <taxon>Danainae</taxon>
        <taxon>Danaini</taxon>
        <taxon>Danaina</taxon>
        <taxon>Danaus</taxon>
        <taxon>Danaus</taxon>
    </lineage>
</organism>
<feature type="compositionally biased region" description="Basic and acidic residues" evidence="11">
    <location>
        <begin position="667"/>
        <end position="684"/>
    </location>
</feature>
<dbReference type="InterPro" id="IPR019013">
    <property type="entry name" value="Vma21"/>
</dbReference>
<dbReference type="GO" id="GO:0005730">
    <property type="term" value="C:nucleolus"/>
    <property type="evidence" value="ECO:0007669"/>
    <property type="project" value="TreeGrafter"/>
</dbReference>
<dbReference type="EMBL" id="AGBW02011105">
    <property type="protein sequence ID" value="OWR47206.1"/>
    <property type="molecule type" value="Genomic_DNA"/>
</dbReference>
<dbReference type="PROSITE" id="PS51686">
    <property type="entry name" value="SAM_MT_RSMB_NOP"/>
    <property type="match status" value="1"/>
</dbReference>
<feature type="compositionally biased region" description="Basic and acidic residues" evidence="11">
    <location>
        <begin position="619"/>
        <end position="628"/>
    </location>
</feature>
<dbReference type="GO" id="GO:0008173">
    <property type="term" value="F:RNA methyltransferase activity"/>
    <property type="evidence" value="ECO:0007669"/>
    <property type="project" value="InterPro"/>
</dbReference>
<evidence type="ECO:0000256" key="12">
    <source>
        <dbReference type="SAM" id="Phobius"/>
    </source>
</evidence>
<dbReference type="KEGG" id="dpl:KGM_200138"/>
<dbReference type="GO" id="GO:0031410">
    <property type="term" value="C:cytoplasmic vesicle"/>
    <property type="evidence" value="ECO:0007669"/>
    <property type="project" value="UniProtKB-KW"/>
</dbReference>
<feature type="binding site" evidence="10">
    <location>
        <position position="404"/>
    </location>
    <ligand>
        <name>S-adenosyl-L-methionine</name>
        <dbReference type="ChEBI" id="CHEBI:59789"/>
    </ligand>
</feature>
<evidence type="ECO:0000256" key="2">
    <source>
        <dbReference type="ARBA" id="ARBA00022679"/>
    </source>
</evidence>
<feature type="transmembrane region" description="Helical" evidence="12">
    <location>
        <begin position="140"/>
        <end position="163"/>
    </location>
</feature>
<accession>A0A212F0C2</accession>
<dbReference type="Gene3D" id="3.30.70.1170">
    <property type="entry name" value="Sun protein, domain 3"/>
    <property type="match status" value="1"/>
</dbReference>
<evidence type="ECO:0000256" key="10">
    <source>
        <dbReference type="PROSITE-ProRule" id="PRU01023"/>
    </source>
</evidence>
<dbReference type="FunCoup" id="A0A212F0C2">
    <property type="interactions" value="1258"/>
</dbReference>
<evidence type="ECO:0000256" key="6">
    <source>
        <dbReference type="ARBA" id="ARBA00022884"/>
    </source>
</evidence>
<dbReference type="InterPro" id="IPR049560">
    <property type="entry name" value="MeTrfase_RsmB-F_NOP2_cat"/>
</dbReference>
<dbReference type="GO" id="GO:0003723">
    <property type="term" value="F:RNA binding"/>
    <property type="evidence" value="ECO:0007669"/>
    <property type="project" value="UniProtKB-UniRule"/>
</dbReference>
<keyword evidence="8 12" id="KW-0472">Membrane</keyword>
<keyword evidence="7 12" id="KW-1133">Transmembrane helix</keyword>
<dbReference type="PRINTS" id="PR02008">
    <property type="entry name" value="RCMTFAMILY"/>
</dbReference>
<evidence type="ECO:0000256" key="9">
    <source>
        <dbReference type="ARBA" id="ARBA00023329"/>
    </source>
</evidence>
<gene>
    <name evidence="14" type="ORF">KGM_200138</name>
</gene>
<dbReference type="GO" id="GO:0070475">
    <property type="term" value="P:rRNA base methylation"/>
    <property type="evidence" value="ECO:0007669"/>
    <property type="project" value="TreeGrafter"/>
</dbReference>
<feature type="region of interest" description="Disordered" evidence="11">
    <location>
        <begin position="607"/>
        <end position="738"/>
    </location>
</feature>
<dbReference type="InterPro" id="IPR023267">
    <property type="entry name" value="RCMT"/>
</dbReference>
<evidence type="ECO:0000256" key="4">
    <source>
        <dbReference type="ARBA" id="ARBA00022692"/>
    </source>
</evidence>
<comment type="caution">
    <text evidence="14">The sequence shown here is derived from an EMBL/GenBank/DDBJ whole genome shotgun (WGS) entry which is preliminary data.</text>
</comment>
<dbReference type="GO" id="GO:0070072">
    <property type="term" value="P:vacuolar proton-transporting V-type ATPase complex assembly"/>
    <property type="evidence" value="ECO:0007669"/>
    <property type="project" value="InterPro"/>
</dbReference>
<evidence type="ECO:0000313" key="14">
    <source>
        <dbReference type="EMBL" id="OWR47206.1"/>
    </source>
</evidence>
<feature type="domain" description="SAM-dependent MTase RsmB/NOP-type" evidence="13">
    <location>
        <begin position="222"/>
        <end position="525"/>
    </location>
</feature>
<dbReference type="AlphaFoldDB" id="A0A212F0C2"/>
<comment type="caution">
    <text evidence="10">Lacks conserved residue(s) required for the propagation of feature annotation.</text>
</comment>
<feature type="transmembrane region" description="Helical" evidence="12">
    <location>
        <begin position="183"/>
        <end position="202"/>
    </location>
</feature>
<dbReference type="Gene3D" id="3.40.50.150">
    <property type="entry name" value="Vaccinia Virus protein VP39"/>
    <property type="match status" value="1"/>
</dbReference>
<dbReference type="Pfam" id="PF21148">
    <property type="entry name" value="NSUN5_fdxn-like"/>
    <property type="match status" value="1"/>
</dbReference>
<evidence type="ECO:0000256" key="1">
    <source>
        <dbReference type="ARBA" id="ARBA00022603"/>
    </source>
</evidence>
<evidence type="ECO:0000313" key="15">
    <source>
        <dbReference type="Proteomes" id="UP000007151"/>
    </source>
</evidence>
<keyword evidence="4 12" id="KW-0812">Transmembrane</keyword>
<evidence type="ECO:0000256" key="11">
    <source>
        <dbReference type="SAM" id="MobiDB-lite"/>
    </source>
</evidence>
<keyword evidence="15" id="KW-1185">Reference proteome</keyword>
<keyword evidence="9" id="KW-0968">Cytoplasmic vesicle</keyword>
<name>A0A212F0C2_DANPL</name>
<dbReference type="Pfam" id="PF01189">
    <property type="entry name" value="Methyltr_RsmB-F"/>
    <property type="match status" value="1"/>
</dbReference>